<protein>
    <submittedName>
        <fullName evidence="5">PAS domain S-box-containing protein/diguanylate cyclase (GGDEF) domain-containing protein</fullName>
    </submittedName>
</protein>
<dbReference type="SMART" id="SM00052">
    <property type="entry name" value="EAL"/>
    <property type="match status" value="1"/>
</dbReference>
<keyword evidence="2" id="KW-0812">Transmembrane</keyword>
<feature type="domain" description="EAL" evidence="3">
    <location>
        <begin position="541"/>
        <end position="791"/>
    </location>
</feature>
<reference evidence="6" key="1">
    <citation type="submission" date="2016-10" db="EMBL/GenBank/DDBJ databases">
        <authorList>
            <person name="Varghese N."/>
            <person name="Submissions S."/>
        </authorList>
    </citation>
    <scope>NUCLEOTIDE SEQUENCE [LARGE SCALE GENOMIC DNA]</scope>
    <source>
        <strain evidence="6">CGMCC 1.6474</strain>
    </source>
</reference>
<evidence type="ECO:0000259" key="3">
    <source>
        <dbReference type="PROSITE" id="PS50883"/>
    </source>
</evidence>
<dbReference type="NCBIfam" id="TIGR00254">
    <property type="entry name" value="GGDEF"/>
    <property type="match status" value="1"/>
</dbReference>
<keyword evidence="6" id="KW-1185">Reference proteome</keyword>
<dbReference type="InterPro" id="IPR035965">
    <property type="entry name" value="PAS-like_dom_sf"/>
</dbReference>
<dbReference type="Pfam" id="PF12860">
    <property type="entry name" value="PAS_7"/>
    <property type="match status" value="1"/>
</dbReference>
<dbReference type="Gene3D" id="3.30.70.270">
    <property type="match status" value="1"/>
</dbReference>
<dbReference type="Proteomes" id="UP000198804">
    <property type="component" value="Unassembled WGS sequence"/>
</dbReference>
<dbReference type="PROSITE" id="PS50887">
    <property type="entry name" value="GGDEF"/>
    <property type="match status" value="1"/>
</dbReference>
<dbReference type="InterPro" id="IPR035919">
    <property type="entry name" value="EAL_sf"/>
</dbReference>
<dbReference type="PANTHER" id="PTHR44757:SF2">
    <property type="entry name" value="BIOFILM ARCHITECTURE MAINTENANCE PROTEIN MBAA"/>
    <property type="match status" value="1"/>
</dbReference>
<evidence type="ECO:0000256" key="2">
    <source>
        <dbReference type="SAM" id="Phobius"/>
    </source>
</evidence>
<dbReference type="EMBL" id="FOSV01000006">
    <property type="protein sequence ID" value="SFK93072.1"/>
    <property type="molecule type" value="Genomic_DNA"/>
</dbReference>
<dbReference type="SMART" id="SM00267">
    <property type="entry name" value="GGDEF"/>
    <property type="match status" value="1"/>
</dbReference>
<evidence type="ECO:0000259" key="4">
    <source>
        <dbReference type="PROSITE" id="PS50887"/>
    </source>
</evidence>
<dbReference type="PROSITE" id="PS50883">
    <property type="entry name" value="EAL"/>
    <property type="match status" value="1"/>
</dbReference>
<evidence type="ECO:0000313" key="5">
    <source>
        <dbReference type="EMBL" id="SFK93072.1"/>
    </source>
</evidence>
<accession>A0A1I4DHT2</accession>
<evidence type="ECO:0000313" key="6">
    <source>
        <dbReference type="Proteomes" id="UP000198804"/>
    </source>
</evidence>
<dbReference type="FunFam" id="3.30.70.270:FF:000001">
    <property type="entry name" value="Diguanylate cyclase domain protein"/>
    <property type="match status" value="1"/>
</dbReference>
<dbReference type="SUPFAM" id="SSF141868">
    <property type="entry name" value="EAL domain-like"/>
    <property type="match status" value="1"/>
</dbReference>
<dbReference type="SUPFAM" id="SSF55073">
    <property type="entry name" value="Nucleotide cyclase"/>
    <property type="match status" value="1"/>
</dbReference>
<dbReference type="InterPro" id="IPR029787">
    <property type="entry name" value="Nucleotide_cyclase"/>
</dbReference>
<dbReference type="GO" id="GO:0003824">
    <property type="term" value="F:catalytic activity"/>
    <property type="evidence" value="ECO:0007669"/>
    <property type="project" value="UniProtKB-ARBA"/>
</dbReference>
<gene>
    <name evidence="5" type="ORF">SAMN04488125_10641</name>
</gene>
<dbReference type="InterPro" id="IPR001633">
    <property type="entry name" value="EAL_dom"/>
</dbReference>
<keyword evidence="2" id="KW-1133">Transmembrane helix</keyword>
<feature type="domain" description="GGDEF" evidence="4">
    <location>
        <begin position="399"/>
        <end position="532"/>
    </location>
</feature>
<dbReference type="AlphaFoldDB" id="A0A1I4DHT2"/>
<dbReference type="InterPro" id="IPR043128">
    <property type="entry name" value="Rev_trsase/Diguanyl_cyclase"/>
</dbReference>
<dbReference type="InterPro" id="IPR052155">
    <property type="entry name" value="Biofilm_reg_signaling"/>
</dbReference>
<keyword evidence="2" id="KW-0472">Membrane</keyword>
<proteinExistence type="predicted"/>
<dbReference type="PANTHER" id="PTHR44757">
    <property type="entry name" value="DIGUANYLATE CYCLASE DGCP"/>
    <property type="match status" value="1"/>
</dbReference>
<organism evidence="5 6">
    <name type="scientific">Methylorubrum salsuginis</name>
    <dbReference type="NCBI Taxonomy" id="414703"/>
    <lineage>
        <taxon>Bacteria</taxon>
        <taxon>Pseudomonadati</taxon>
        <taxon>Pseudomonadota</taxon>
        <taxon>Alphaproteobacteria</taxon>
        <taxon>Hyphomicrobiales</taxon>
        <taxon>Methylobacteriaceae</taxon>
        <taxon>Methylorubrum</taxon>
    </lineage>
</organism>
<dbReference type="RefSeq" id="WP_244535367.1">
    <property type="nucleotide sequence ID" value="NZ_FOSV01000006.1"/>
</dbReference>
<dbReference type="InterPro" id="IPR000160">
    <property type="entry name" value="GGDEF_dom"/>
</dbReference>
<name>A0A1I4DHT2_9HYPH</name>
<dbReference type="CDD" id="cd01948">
    <property type="entry name" value="EAL"/>
    <property type="match status" value="1"/>
</dbReference>
<feature type="transmembrane region" description="Helical" evidence="2">
    <location>
        <begin position="41"/>
        <end position="63"/>
    </location>
</feature>
<feature type="compositionally biased region" description="Basic and acidic residues" evidence="1">
    <location>
        <begin position="1"/>
        <end position="23"/>
    </location>
</feature>
<dbReference type="SUPFAM" id="SSF55785">
    <property type="entry name" value="PYP-like sensor domain (PAS domain)"/>
    <property type="match status" value="1"/>
</dbReference>
<sequence>MRSPAEHRAETRAPLRSDERDGTPLDAGGSSETIRERVLQAGLWLGLIVLALGMTALCAQLGLDPGAGGGVVAGAVGTALLLVALTLARLARDLVGGAERAGQIAEAIAAGHPAEASRRTGLLEFDRLLGRLGTLRAARDDLAGQLAAARLSPETRIGTALAAGLAGEAVAVRLTDADGRVALASPAAEATGRETSRADGDEAVLADGRRFRSARAALPDGSDLTLLFDVTAFRAREDALGERLSRLETALDTMAQGFLLYDADHRLLAVNRRYHEIFRLPPGRIAVGMTAAEVLHLNVDAGSHPEASLADALLEVDALLRSDSTMQIQRLADGRVVSVAIHPRARGGFAAIYEDVTERWQAEARIAHMARHDALTDLPNRLLLRERIEGAVTLARRETGFAVLCLDLDNFKQVNDTLGHGVGDELLRAVAHRLRACLREVDTVARLGGDEFAVIQAGVEGPEDAGTLARRIREVVSAPYTLTHHSVTVGVSIGIALAPADGLEPDRLMQCADVALYRAKADGRGAYCFFEAEMDARLQARRALELDLRAAFEAKAFELYYQPIYDIAAERICGFEALLRWTHPERGPVSPAEFVPLAEEIGLIVPLGEWVLRAACREAAGWPDDLKVAVNVSAAQFTSSGLIATVRDALAESHLPARRLELEITESVLLVNGNATVAILHGLRGLGSRIAMDDFGTGYSSLSYLRSFPFDKMKIDRCFIRDLTVEQGSGFIVRAVISLASSLGMTTTAEGVETPEQLRRLREEGCNEVQGYLFSPPVPASELPALLKAWNDGGRRAA</sequence>
<dbReference type="STRING" id="414703.SAMN04488125_10641"/>
<dbReference type="Pfam" id="PF00990">
    <property type="entry name" value="GGDEF"/>
    <property type="match status" value="1"/>
</dbReference>
<dbReference type="Pfam" id="PF00563">
    <property type="entry name" value="EAL"/>
    <property type="match status" value="1"/>
</dbReference>
<feature type="region of interest" description="Disordered" evidence="1">
    <location>
        <begin position="1"/>
        <end position="31"/>
    </location>
</feature>
<dbReference type="Gene3D" id="3.30.450.20">
    <property type="entry name" value="PAS domain"/>
    <property type="match status" value="1"/>
</dbReference>
<evidence type="ECO:0000256" key="1">
    <source>
        <dbReference type="SAM" id="MobiDB-lite"/>
    </source>
</evidence>
<dbReference type="Gene3D" id="3.20.20.450">
    <property type="entry name" value="EAL domain"/>
    <property type="match status" value="1"/>
</dbReference>
<dbReference type="CDD" id="cd01949">
    <property type="entry name" value="GGDEF"/>
    <property type="match status" value="1"/>
</dbReference>